<dbReference type="NCBIfam" id="NF004763">
    <property type="entry name" value="PRK06099.1"/>
    <property type="match status" value="1"/>
</dbReference>
<reference evidence="7 8" key="1">
    <citation type="submission" date="2017-02" db="EMBL/GenBank/DDBJ databases">
        <title>Draft genome sequence of Haemophilus paracuniculus CCUG 43573 type strain.</title>
        <authorList>
            <person name="Engstrom-Jakobsson H."/>
            <person name="Salva-Serra F."/>
            <person name="Thorell K."/>
            <person name="Gonzales-Siles L."/>
            <person name="Karlsson R."/>
            <person name="Boulund F."/>
            <person name="Engstrand L."/>
            <person name="Kristiansson E."/>
            <person name="Moore E."/>
        </authorList>
    </citation>
    <scope>NUCLEOTIDE SEQUENCE [LARGE SCALE GENOMIC DNA]</scope>
    <source>
        <strain evidence="7 8">CCUG 43573</strain>
    </source>
</reference>
<dbReference type="STRING" id="734.B0187_07290"/>
<keyword evidence="4 6" id="KW-1133">Transmembrane helix</keyword>
<dbReference type="AlphaFoldDB" id="A0A1T0ASY9"/>
<organism evidence="7 8">
    <name type="scientific">Haemophilus paracuniculus</name>
    <dbReference type="NCBI Taxonomy" id="734"/>
    <lineage>
        <taxon>Bacteria</taxon>
        <taxon>Pseudomonadati</taxon>
        <taxon>Pseudomonadota</taxon>
        <taxon>Gammaproteobacteria</taxon>
        <taxon>Pasteurellales</taxon>
        <taxon>Pasteurellaceae</taxon>
        <taxon>Haemophilus</taxon>
    </lineage>
</organism>
<protein>
    <submittedName>
        <fullName evidence="7">F0F1 ATP synthase subunit I</fullName>
    </submittedName>
</protein>
<keyword evidence="8" id="KW-1185">Reference proteome</keyword>
<proteinExistence type="predicted"/>
<evidence type="ECO:0000256" key="4">
    <source>
        <dbReference type="ARBA" id="ARBA00022989"/>
    </source>
</evidence>
<evidence type="ECO:0000256" key="5">
    <source>
        <dbReference type="ARBA" id="ARBA00023136"/>
    </source>
</evidence>
<dbReference type="EMBL" id="MUYA01000008">
    <property type="protein sequence ID" value="OOR99051.1"/>
    <property type="molecule type" value="Genomic_DNA"/>
</dbReference>
<evidence type="ECO:0000313" key="7">
    <source>
        <dbReference type="EMBL" id="OOR99051.1"/>
    </source>
</evidence>
<evidence type="ECO:0000256" key="6">
    <source>
        <dbReference type="SAM" id="Phobius"/>
    </source>
</evidence>
<keyword evidence="5 6" id="KW-0472">Membrane</keyword>
<evidence type="ECO:0000256" key="2">
    <source>
        <dbReference type="ARBA" id="ARBA00022475"/>
    </source>
</evidence>
<sequence>MSAVINKAKQQYRYALRLEMIFLVLLACVGFVWQWQIALSLWLGSLASFLPHCLFTYWIFFRQSAKNQSKMTAFYRAEGLKWLLTIGLIVAIFKGVPQLHFIAFFVGYFFALLLNITLPIFLQAKNRARDN</sequence>
<dbReference type="OrthoDB" id="5771248at2"/>
<dbReference type="RefSeq" id="WP_078237200.1">
    <property type="nucleotide sequence ID" value="NZ_MUYA01000008.1"/>
</dbReference>
<keyword evidence="3 6" id="KW-0812">Transmembrane</keyword>
<evidence type="ECO:0000313" key="8">
    <source>
        <dbReference type="Proteomes" id="UP000190867"/>
    </source>
</evidence>
<comment type="subcellular location">
    <subcellularLocation>
        <location evidence="1">Cell membrane</location>
        <topology evidence="1">Multi-pass membrane protein</topology>
    </subcellularLocation>
</comment>
<feature type="transmembrane region" description="Helical" evidence="6">
    <location>
        <begin position="73"/>
        <end position="93"/>
    </location>
</feature>
<keyword evidence="2" id="KW-1003">Cell membrane</keyword>
<accession>A0A1T0ASY9</accession>
<feature type="transmembrane region" description="Helical" evidence="6">
    <location>
        <begin position="99"/>
        <end position="122"/>
    </location>
</feature>
<dbReference type="Proteomes" id="UP000190867">
    <property type="component" value="Unassembled WGS sequence"/>
</dbReference>
<name>A0A1T0ASY9_9PAST</name>
<evidence type="ECO:0000256" key="3">
    <source>
        <dbReference type="ARBA" id="ARBA00022692"/>
    </source>
</evidence>
<gene>
    <name evidence="7" type="ORF">B0187_07290</name>
</gene>
<dbReference type="GO" id="GO:0005886">
    <property type="term" value="C:plasma membrane"/>
    <property type="evidence" value="ECO:0007669"/>
    <property type="project" value="UniProtKB-SubCell"/>
</dbReference>
<feature type="transmembrane region" description="Helical" evidence="6">
    <location>
        <begin position="39"/>
        <end position="61"/>
    </location>
</feature>
<evidence type="ECO:0000256" key="1">
    <source>
        <dbReference type="ARBA" id="ARBA00004651"/>
    </source>
</evidence>
<feature type="transmembrane region" description="Helical" evidence="6">
    <location>
        <begin position="12"/>
        <end position="33"/>
    </location>
</feature>
<comment type="caution">
    <text evidence="7">The sequence shown here is derived from an EMBL/GenBank/DDBJ whole genome shotgun (WGS) entry which is preliminary data.</text>
</comment>
<dbReference type="Pfam" id="PF03899">
    <property type="entry name" value="ATP-synt_I"/>
    <property type="match status" value="1"/>
</dbReference>
<dbReference type="InterPro" id="IPR005598">
    <property type="entry name" value="ATP_synth_I"/>
</dbReference>